<feature type="compositionally biased region" description="Low complexity" evidence="4">
    <location>
        <begin position="269"/>
        <end position="298"/>
    </location>
</feature>
<dbReference type="GO" id="GO:0001228">
    <property type="term" value="F:DNA-binding transcription activator activity, RNA polymerase II-specific"/>
    <property type="evidence" value="ECO:0007669"/>
    <property type="project" value="TreeGrafter"/>
</dbReference>
<dbReference type="AlphaFoldDB" id="A0A8H7SCM9"/>
<comment type="caution">
    <text evidence="6">The sequence shown here is derived from an EMBL/GenBank/DDBJ whole genome shotgun (WGS) entry which is preliminary data.</text>
</comment>
<evidence type="ECO:0000313" key="6">
    <source>
        <dbReference type="EMBL" id="KAG2225796.1"/>
    </source>
</evidence>
<keyword evidence="1 3" id="KW-0238">DNA-binding</keyword>
<evidence type="ECO:0000256" key="1">
    <source>
        <dbReference type="ARBA" id="ARBA00023125"/>
    </source>
</evidence>
<keyword evidence="3" id="KW-0539">Nucleus</keyword>
<dbReference type="GO" id="GO:0000122">
    <property type="term" value="P:negative regulation of transcription by RNA polymerase II"/>
    <property type="evidence" value="ECO:0007669"/>
    <property type="project" value="TreeGrafter"/>
</dbReference>
<dbReference type="InterPro" id="IPR050140">
    <property type="entry name" value="SRY-related_HMG-box_TF-like"/>
</dbReference>
<feature type="region of interest" description="Disordered" evidence="4">
    <location>
        <begin position="161"/>
        <end position="232"/>
    </location>
</feature>
<dbReference type="InterPro" id="IPR009071">
    <property type="entry name" value="HMG_box_dom"/>
</dbReference>
<dbReference type="Proteomes" id="UP000646827">
    <property type="component" value="Unassembled WGS sequence"/>
</dbReference>
<keyword evidence="7" id="KW-1185">Reference proteome</keyword>
<feature type="compositionally biased region" description="Basic and acidic residues" evidence="4">
    <location>
        <begin position="61"/>
        <end position="72"/>
    </location>
</feature>
<feature type="compositionally biased region" description="Low complexity" evidence="4">
    <location>
        <begin position="440"/>
        <end position="458"/>
    </location>
</feature>
<feature type="compositionally biased region" description="Polar residues" evidence="4">
    <location>
        <begin position="133"/>
        <end position="142"/>
    </location>
</feature>
<feature type="compositionally biased region" description="Acidic residues" evidence="4">
    <location>
        <begin position="299"/>
        <end position="308"/>
    </location>
</feature>
<dbReference type="GO" id="GO:0030154">
    <property type="term" value="P:cell differentiation"/>
    <property type="evidence" value="ECO:0007669"/>
    <property type="project" value="TreeGrafter"/>
</dbReference>
<evidence type="ECO:0000256" key="4">
    <source>
        <dbReference type="SAM" id="MobiDB-lite"/>
    </source>
</evidence>
<evidence type="ECO:0000259" key="5">
    <source>
        <dbReference type="PROSITE" id="PS50118"/>
    </source>
</evidence>
<dbReference type="CDD" id="cd01389">
    <property type="entry name" value="HMG-box_ROX1-like"/>
    <property type="match status" value="1"/>
</dbReference>
<dbReference type="GO" id="GO:0000978">
    <property type="term" value="F:RNA polymerase II cis-regulatory region sequence-specific DNA binding"/>
    <property type="evidence" value="ECO:0007669"/>
    <property type="project" value="TreeGrafter"/>
</dbReference>
<feature type="region of interest" description="Disordered" evidence="4">
    <location>
        <begin position="473"/>
        <end position="495"/>
    </location>
</feature>
<dbReference type="GO" id="GO:0005634">
    <property type="term" value="C:nucleus"/>
    <property type="evidence" value="ECO:0007669"/>
    <property type="project" value="UniProtKB-UniRule"/>
</dbReference>
<dbReference type="PANTHER" id="PTHR10270">
    <property type="entry name" value="SOX TRANSCRIPTION FACTOR"/>
    <property type="match status" value="1"/>
</dbReference>
<sequence length="495" mass="54507">MMHIVSSSTLSSPDAPLTPQSSVRSSVAVGSTPPPSATALELPPILDLSTSMRPPSPSSPNKKDELPSHCGDEQQQQTPSSPLVLQKQATPAFLEPTPQLDNHRNYESAFRPHLFSALKEKFDRRSLSPPPNHSSTTGTTSFERQYPRKWKFFAHKIPSLQIPVPRRSSSSSSSTTTSSPPLLQPKHHLHHLHQQQQQQHVTTITKDDNNQMNNNNNNNNNRDDYSPMSPTMATASAAAAASAVQHHPGSTVAESFLNCLRLSSLRNNNNTNNESNTPPPCSLSSSSSTTNDTSSSSSSDDEALLEEQDEATRMAAEALAAASADAHHRAAQEEQLVSLVMQNKQSMTPTGLDHTKFLTKNAHIKRPRNAWIHFRCHYGQALKTQDPTLRAEEISKCASRRWARLTEKEKKPWHDLAEQEKIAHKEAFPEYRYCPKRHSSSSSSSSSSSLSSPSPTTTLLYHDATTVVEAHVAEGQSGCGDTSGHRYKKARRRTK</sequence>
<dbReference type="PANTHER" id="PTHR10270:SF161">
    <property type="entry name" value="SEX-DETERMINING REGION Y PROTEIN"/>
    <property type="match status" value="1"/>
</dbReference>
<gene>
    <name evidence="6" type="ORF">INT45_007040</name>
</gene>
<feature type="compositionally biased region" description="Basic residues" evidence="4">
    <location>
        <begin position="485"/>
        <end position="495"/>
    </location>
</feature>
<dbReference type="Pfam" id="PF00505">
    <property type="entry name" value="HMG_box"/>
    <property type="match status" value="1"/>
</dbReference>
<keyword evidence="2" id="KW-0804">Transcription</keyword>
<feature type="compositionally biased region" description="Polar residues" evidence="4">
    <location>
        <begin position="73"/>
        <end position="89"/>
    </location>
</feature>
<dbReference type="SUPFAM" id="SSF47095">
    <property type="entry name" value="HMG-box"/>
    <property type="match status" value="1"/>
</dbReference>
<dbReference type="OrthoDB" id="6247875at2759"/>
<evidence type="ECO:0000256" key="2">
    <source>
        <dbReference type="ARBA" id="ARBA00023163"/>
    </source>
</evidence>
<feature type="region of interest" description="Disordered" evidence="4">
    <location>
        <begin position="123"/>
        <end position="142"/>
    </location>
</feature>
<dbReference type="PROSITE" id="PS50118">
    <property type="entry name" value="HMG_BOX_2"/>
    <property type="match status" value="1"/>
</dbReference>
<feature type="compositionally biased region" description="Polar residues" evidence="4">
    <location>
        <begin position="1"/>
        <end position="29"/>
    </location>
</feature>
<feature type="compositionally biased region" description="Low complexity" evidence="4">
    <location>
        <begin position="210"/>
        <end position="232"/>
    </location>
</feature>
<feature type="region of interest" description="Disordered" evidence="4">
    <location>
        <begin position="269"/>
        <end position="308"/>
    </location>
</feature>
<name>A0A8H7SCM9_9FUNG</name>
<feature type="DNA-binding region" description="HMG box" evidence="3">
    <location>
        <begin position="364"/>
        <end position="432"/>
    </location>
</feature>
<feature type="region of interest" description="Disordered" evidence="4">
    <location>
        <begin position="1"/>
        <end position="104"/>
    </location>
</feature>
<proteinExistence type="predicted"/>
<accession>A0A8H7SCM9</accession>
<reference evidence="6 7" key="1">
    <citation type="submission" date="2020-12" db="EMBL/GenBank/DDBJ databases">
        <title>Metabolic potential, ecology and presence of endohyphal bacteria is reflected in genomic diversity of Mucoromycotina.</title>
        <authorList>
            <person name="Muszewska A."/>
            <person name="Okrasinska A."/>
            <person name="Steczkiewicz K."/>
            <person name="Drgas O."/>
            <person name="Orlowska M."/>
            <person name="Perlinska-Lenart U."/>
            <person name="Aleksandrzak-Piekarczyk T."/>
            <person name="Szatraj K."/>
            <person name="Zielenkiewicz U."/>
            <person name="Pilsyk S."/>
            <person name="Malc E."/>
            <person name="Mieczkowski P."/>
            <person name="Kruszewska J.S."/>
            <person name="Biernat P."/>
            <person name="Pawlowska J."/>
        </authorList>
    </citation>
    <scope>NUCLEOTIDE SEQUENCE [LARGE SCALE GENOMIC DNA]</scope>
    <source>
        <strain evidence="6 7">CBS 142.35</strain>
    </source>
</reference>
<protein>
    <recommendedName>
        <fullName evidence="5">HMG box domain-containing protein</fullName>
    </recommendedName>
</protein>
<dbReference type="SMART" id="SM00398">
    <property type="entry name" value="HMG"/>
    <property type="match status" value="1"/>
</dbReference>
<evidence type="ECO:0000313" key="7">
    <source>
        <dbReference type="Proteomes" id="UP000646827"/>
    </source>
</evidence>
<dbReference type="Gene3D" id="1.10.30.10">
    <property type="entry name" value="High mobility group box domain"/>
    <property type="match status" value="1"/>
</dbReference>
<dbReference type="InterPro" id="IPR036910">
    <property type="entry name" value="HMG_box_dom_sf"/>
</dbReference>
<feature type="region of interest" description="Disordered" evidence="4">
    <location>
        <begin position="435"/>
        <end position="458"/>
    </location>
</feature>
<evidence type="ECO:0000256" key="3">
    <source>
        <dbReference type="PROSITE-ProRule" id="PRU00267"/>
    </source>
</evidence>
<feature type="domain" description="HMG box" evidence="5">
    <location>
        <begin position="364"/>
        <end position="432"/>
    </location>
</feature>
<dbReference type="EMBL" id="JAEPRB010000023">
    <property type="protein sequence ID" value="KAG2225796.1"/>
    <property type="molecule type" value="Genomic_DNA"/>
</dbReference>
<organism evidence="6 7">
    <name type="scientific">Circinella minor</name>
    <dbReference type="NCBI Taxonomy" id="1195481"/>
    <lineage>
        <taxon>Eukaryota</taxon>
        <taxon>Fungi</taxon>
        <taxon>Fungi incertae sedis</taxon>
        <taxon>Mucoromycota</taxon>
        <taxon>Mucoromycotina</taxon>
        <taxon>Mucoromycetes</taxon>
        <taxon>Mucorales</taxon>
        <taxon>Lichtheimiaceae</taxon>
        <taxon>Circinella</taxon>
    </lineage>
</organism>
<feature type="compositionally biased region" description="Low complexity" evidence="4">
    <location>
        <begin position="168"/>
        <end position="181"/>
    </location>
</feature>